<gene>
    <name evidence="1" type="ORF">GCM10022204_25770</name>
</gene>
<name>A0ABP7DK51_9ACTN</name>
<keyword evidence="2" id="KW-1185">Reference proteome</keyword>
<dbReference type="Proteomes" id="UP001500051">
    <property type="component" value="Unassembled WGS sequence"/>
</dbReference>
<reference evidence="2" key="1">
    <citation type="journal article" date="2019" name="Int. J. Syst. Evol. Microbiol.">
        <title>The Global Catalogue of Microorganisms (GCM) 10K type strain sequencing project: providing services to taxonomists for standard genome sequencing and annotation.</title>
        <authorList>
            <consortium name="The Broad Institute Genomics Platform"/>
            <consortium name="The Broad Institute Genome Sequencing Center for Infectious Disease"/>
            <person name="Wu L."/>
            <person name="Ma J."/>
        </authorList>
    </citation>
    <scope>NUCLEOTIDE SEQUENCE [LARGE SCALE GENOMIC DNA]</scope>
    <source>
        <strain evidence="2">JCM 16548</strain>
    </source>
</reference>
<accession>A0ABP7DK51</accession>
<dbReference type="EMBL" id="BAAAYX010000010">
    <property type="protein sequence ID" value="GAA3706743.1"/>
    <property type="molecule type" value="Genomic_DNA"/>
</dbReference>
<dbReference type="InterPro" id="IPR036514">
    <property type="entry name" value="SGNH_hydro_sf"/>
</dbReference>
<sequence>MFFAHQSVGSNILNGLELLCSAAHEVAPRIVETRALVQSSSFLAHAKVGMNRDPRGKLTEFANILDDGLGAEIDVAVMKFCYADVTASTDGTALFDAYCTAIDDLRERHPGVKFVHATVPLTTDRCWKAKTKALLGRDDRRGPADNLARERYNSMVRARYADTDGVFDIAAVEATMQQQPTVRHLSGQRYLVLNRALSSDAGHLNSLGSQVAAAEFVRALASTLQ</sequence>
<dbReference type="Gene3D" id="3.40.50.1110">
    <property type="entry name" value="SGNH hydrolase"/>
    <property type="match status" value="1"/>
</dbReference>
<comment type="caution">
    <text evidence="1">The sequence shown here is derived from an EMBL/GenBank/DDBJ whole genome shotgun (WGS) entry which is preliminary data.</text>
</comment>
<proteinExistence type="predicted"/>
<dbReference type="SUPFAM" id="SSF52266">
    <property type="entry name" value="SGNH hydrolase"/>
    <property type="match status" value="1"/>
</dbReference>
<organism evidence="1 2">
    <name type="scientific">Microlunatus aurantiacus</name>
    <dbReference type="NCBI Taxonomy" id="446786"/>
    <lineage>
        <taxon>Bacteria</taxon>
        <taxon>Bacillati</taxon>
        <taxon>Actinomycetota</taxon>
        <taxon>Actinomycetes</taxon>
        <taxon>Propionibacteriales</taxon>
        <taxon>Propionibacteriaceae</taxon>
        <taxon>Microlunatus</taxon>
    </lineage>
</organism>
<evidence type="ECO:0000313" key="2">
    <source>
        <dbReference type="Proteomes" id="UP001500051"/>
    </source>
</evidence>
<evidence type="ECO:0000313" key="1">
    <source>
        <dbReference type="EMBL" id="GAA3706743.1"/>
    </source>
</evidence>
<protein>
    <submittedName>
        <fullName evidence="1">Uncharacterized protein</fullName>
    </submittedName>
</protein>